<reference evidence="1 2" key="1">
    <citation type="journal article" date="2020" name="Proc. Natl. Acad. Sci. U.S.A.">
        <title>Ecological drivers of bacterial community assembly in synthetic phycospheres.</title>
        <authorList>
            <person name="Fu H."/>
            <person name="Uchimiya M."/>
            <person name="Gore J."/>
            <person name="Moran M.A."/>
        </authorList>
    </citation>
    <scope>NUCLEOTIDE SEQUENCE [LARGE SCALE GENOMIC DNA]</scope>
    <source>
        <strain evidence="1">HF-Din03</strain>
    </source>
</reference>
<dbReference type="EMBL" id="JABXIY010000033">
    <property type="protein sequence ID" value="NVK97861.1"/>
    <property type="molecule type" value="Genomic_DNA"/>
</dbReference>
<gene>
    <name evidence="1" type="ORF">HW564_13090</name>
</gene>
<protein>
    <submittedName>
        <fullName evidence="1">Uncharacterized protein</fullName>
    </submittedName>
</protein>
<dbReference type="AlphaFoldDB" id="A0A850LIF8"/>
<dbReference type="RefSeq" id="WP_044029571.1">
    <property type="nucleotide sequence ID" value="NZ_JABXIY010000033.1"/>
</dbReference>
<name>A0A850LIF8_9RHOB</name>
<comment type="caution">
    <text evidence="1">The sequence shown here is derived from an EMBL/GenBank/DDBJ whole genome shotgun (WGS) entry which is preliminary data.</text>
</comment>
<dbReference type="Proteomes" id="UP000565723">
    <property type="component" value="Unassembled WGS sequence"/>
</dbReference>
<evidence type="ECO:0000313" key="2">
    <source>
        <dbReference type="Proteomes" id="UP000565723"/>
    </source>
</evidence>
<sequence>MPLVPQPQNARWLTGDAVEGAKGLIRETDATYLMKILLRAFGNGGPMDAVAATLQTLCDQARSTVDQLNIDAPLTVGDDSIWSGYNPDGHGEFELNIRLLATLHVRYNNTLTNPLAIGDVCRACADMISAAPRHPNTAPGLAPIAQLLHQLQNAQAFNKTTNRVRVKRRDILDQMPGVGGTQWYLPPEDVLGNIDRLLGYYETGDISGTTTDGLGVLAMLSTVNVAAIGTLDQIKQQLAAMVNNGLAFTSFAGMVVQMHHSLPECMMAINLMPRDLGVDNSAITQIYSPFLTNTGLGDINNVYNEWRQARYTALGGAGQVPDNATQMLIVVQDIFQMPNRATAAHEVALILPVTAQGMTNNAFVFGSNFYNWIVGALNTANPGPAITLEKLSSAVFDQWFGPDFNPAIVNPQFGPEVVACVEQGMALPRNQLQNAGQYRQIVAPFVGQAEYGQVEPAQVGNLN</sequence>
<organism evidence="1 2">
    <name type="scientific">Ruegeria pomeroyi</name>
    <dbReference type="NCBI Taxonomy" id="89184"/>
    <lineage>
        <taxon>Bacteria</taxon>
        <taxon>Pseudomonadati</taxon>
        <taxon>Pseudomonadota</taxon>
        <taxon>Alphaproteobacteria</taxon>
        <taxon>Rhodobacterales</taxon>
        <taxon>Roseobacteraceae</taxon>
        <taxon>Ruegeria</taxon>
    </lineage>
</organism>
<proteinExistence type="predicted"/>
<accession>A0A850LIF8</accession>
<evidence type="ECO:0000313" key="1">
    <source>
        <dbReference type="EMBL" id="NVK97861.1"/>
    </source>
</evidence>